<protein>
    <submittedName>
        <fullName evidence="1">Uncharacterized protein</fullName>
    </submittedName>
</protein>
<organism evidence="1">
    <name type="scientific">Arundo donax</name>
    <name type="common">Giant reed</name>
    <name type="synonym">Donax arundinaceus</name>
    <dbReference type="NCBI Taxonomy" id="35708"/>
    <lineage>
        <taxon>Eukaryota</taxon>
        <taxon>Viridiplantae</taxon>
        <taxon>Streptophyta</taxon>
        <taxon>Embryophyta</taxon>
        <taxon>Tracheophyta</taxon>
        <taxon>Spermatophyta</taxon>
        <taxon>Magnoliopsida</taxon>
        <taxon>Liliopsida</taxon>
        <taxon>Poales</taxon>
        <taxon>Poaceae</taxon>
        <taxon>PACMAD clade</taxon>
        <taxon>Arundinoideae</taxon>
        <taxon>Arundineae</taxon>
        <taxon>Arundo</taxon>
    </lineage>
</organism>
<evidence type="ECO:0000313" key="1">
    <source>
        <dbReference type="EMBL" id="JAD97002.1"/>
    </source>
</evidence>
<proteinExistence type="predicted"/>
<dbReference type="EMBL" id="GBRH01200893">
    <property type="protein sequence ID" value="JAD97002.1"/>
    <property type="molecule type" value="Transcribed_RNA"/>
</dbReference>
<accession>A0A0A9ELS8</accession>
<reference evidence="1" key="2">
    <citation type="journal article" date="2015" name="Data Brief">
        <title>Shoot transcriptome of the giant reed, Arundo donax.</title>
        <authorList>
            <person name="Barrero R.A."/>
            <person name="Guerrero F.D."/>
            <person name="Moolhuijzen P."/>
            <person name="Goolsby J.A."/>
            <person name="Tidwell J."/>
            <person name="Bellgard S.E."/>
            <person name="Bellgard M.I."/>
        </authorList>
    </citation>
    <scope>NUCLEOTIDE SEQUENCE</scope>
    <source>
        <tissue evidence="1">Shoot tissue taken approximately 20 cm above the soil surface</tissue>
    </source>
</reference>
<name>A0A0A9ELS8_ARUDO</name>
<sequence>MTLFYMLQSFLTLV</sequence>
<reference evidence="1" key="1">
    <citation type="submission" date="2014-09" db="EMBL/GenBank/DDBJ databases">
        <authorList>
            <person name="Magalhaes I.L.F."/>
            <person name="Oliveira U."/>
            <person name="Santos F.R."/>
            <person name="Vidigal T.H.D.A."/>
            <person name="Brescovit A.D."/>
            <person name="Santos A.J."/>
        </authorList>
    </citation>
    <scope>NUCLEOTIDE SEQUENCE</scope>
    <source>
        <tissue evidence="1">Shoot tissue taken approximately 20 cm above the soil surface</tissue>
    </source>
</reference>